<proteinExistence type="predicted"/>
<gene>
    <name evidence="1" type="primary">Dper\GL26484</name>
    <name evidence="1" type="ORF">Dper_GL26484</name>
</gene>
<accession>B4IR07</accession>
<evidence type="ECO:0000313" key="2">
    <source>
        <dbReference type="Proteomes" id="UP000008744"/>
    </source>
</evidence>
<evidence type="ECO:0000313" key="1">
    <source>
        <dbReference type="EMBL" id="EDW27417.1"/>
    </source>
</evidence>
<reference evidence="1 2" key="1">
    <citation type="journal article" date="2007" name="Nature">
        <title>Evolution of genes and genomes on the Drosophila phylogeny.</title>
        <authorList>
            <consortium name="Drosophila 12 Genomes Consortium"/>
            <person name="Clark A.G."/>
            <person name="Eisen M.B."/>
            <person name="Smith D.R."/>
            <person name="Bergman C.M."/>
            <person name="Oliver B."/>
            <person name="Markow T.A."/>
            <person name="Kaufman T.C."/>
            <person name="Kellis M."/>
            <person name="Gelbart W."/>
            <person name="Iyer V.N."/>
            <person name="Pollard D.A."/>
            <person name="Sackton T.B."/>
            <person name="Larracuente A.M."/>
            <person name="Singh N.D."/>
            <person name="Abad J.P."/>
            <person name="Abt D.N."/>
            <person name="Adryan B."/>
            <person name="Aguade M."/>
            <person name="Akashi H."/>
            <person name="Anderson W.W."/>
            <person name="Aquadro C.F."/>
            <person name="Ardell D.H."/>
            <person name="Arguello R."/>
            <person name="Artieri C.G."/>
            <person name="Barbash D.A."/>
            <person name="Barker D."/>
            <person name="Barsanti P."/>
            <person name="Batterham P."/>
            <person name="Batzoglou S."/>
            <person name="Begun D."/>
            <person name="Bhutkar A."/>
            <person name="Blanco E."/>
            <person name="Bosak S.A."/>
            <person name="Bradley R.K."/>
            <person name="Brand A.D."/>
            <person name="Brent M.R."/>
            <person name="Brooks A.N."/>
            <person name="Brown R.H."/>
            <person name="Butlin R.K."/>
            <person name="Caggese C."/>
            <person name="Calvi B.R."/>
            <person name="Bernardo de Carvalho A."/>
            <person name="Caspi A."/>
            <person name="Castrezana S."/>
            <person name="Celniker S.E."/>
            <person name="Chang J.L."/>
            <person name="Chapple C."/>
            <person name="Chatterji S."/>
            <person name="Chinwalla A."/>
            <person name="Civetta A."/>
            <person name="Clifton S.W."/>
            <person name="Comeron J.M."/>
            <person name="Costello J.C."/>
            <person name="Coyne J.A."/>
            <person name="Daub J."/>
            <person name="David R.G."/>
            <person name="Delcher A.L."/>
            <person name="Delehaunty K."/>
            <person name="Do C.B."/>
            <person name="Ebling H."/>
            <person name="Edwards K."/>
            <person name="Eickbush T."/>
            <person name="Evans J.D."/>
            <person name="Filipski A."/>
            <person name="Findeiss S."/>
            <person name="Freyhult E."/>
            <person name="Fulton L."/>
            <person name="Fulton R."/>
            <person name="Garcia A.C."/>
            <person name="Gardiner A."/>
            <person name="Garfield D.A."/>
            <person name="Garvin B.E."/>
            <person name="Gibson G."/>
            <person name="Gilbert D."/>
            <person name="Gnerre S."/>
            <person name="Godfrey J."/>
            <person name="Good R."/>
            <person name="Gotea V."/>
            <person name="Gravely B."/>
            <person name="Greenberg A.J."/>
            <person name="Griffiths-Jones S."/>
            <person name="Gross S."/>
            <person name="Guigo R."/>
            <person name="Gustafson E.A."/>
            <person name="Haerty W."/>
            <person name="Hahn M.W."/>
            <person name="Halligan D.L."/>
            <person name="Halpern A.L."/>
            <person name="Halter G.M."/>
            <person name="Han M.V."/>
            <person name="Heger A."/>
            <person name="Hillier L."/>
            <person name="Hinrichs A.S."/>
            <person name="Holmes I."/>
            <person name="Hoskins R.A."/>
            <person name="Hubisz M.J."/>
            <person name="Hultmark D."/>
            <person name="Huntley M.A."/>
            <person name="Jaffe D.B."/>
            <person name="Jagadeeshan S."/>
            <person name="Jeck W.R."/>
            <person name="Johnson J."/>
            <person name="Jones C.D."/>
            <person name="Jordan W.C."/>
            <person name="Karpen G.H."/>
            <person name="Kataoka E."/>
            <person name="Keightley P.D."/>
            <person name="Kheradpour P."/>
            <person name="Kirkness E.F."/>
            <person name="Koerich L.B."/>
            <person name="Kristiansen K."/>
            <person name="Kudrna D."/>
            <person name="Kulathinal R.J."/>
            <person name="Kumar S."/>
            <person name="Kwok R."/>
            <person name="Lander E."/>
            <person name="Langley C.H."/>
            <person name="Lapoint R."/>
            <person name="Lazzaro B.P."/>
            <person name="Lee S.J."/>
            <person name="Levesque L."/>
            <person name="Li R."/>
            <person name="Lin C.F."/>
            <person name="Lin M.F."/>
            <person name="Lindblad-Toh K."/>
            <person name="Llopart A."/>
            <person name="Long M."/>
            <person name="Low L."/>
            <person name="Lozovsky E."/>
            <person name="Lu J."/>
            <person name="Luo M."/>
            <person name="Machado C.A."/>
            <person name="Makalowski W."/>
            <person name="Marzo M."/>
            <person name="Matsuda M."/>
            <person name="Matzkin L."/>
            <person name="McAllister B."/>
            <person name="McBride C.S."/>
            <person name="McKernan B."/>
            <person name="McKernan K."/>
            <person name="Mendez-Lago M."/>
            <person name="Minx P."/>
            <person name="Mollenhauer M.U."/>
            <person name="Montooth K."/>
            <person name="Mount S.M."/>
            <person name="Mu X."/>
            <person name="Myers E."/>
            <person name="Negre B."/>
            <person name="Newfeld S."/>
            <person name="Nielsen R."/>
            <person name="Noor M.A."/>
            <person name="O'Grady P."/>
            <person name="Pachter L."/>
            <person name="Papaceit M."/>
            <person name="Parisi M.J."/>
            <person name="Parisi M."/>
            <person name="Parts L."/>
            <person name="Pedersen J.S."/>
            <person name="Pesole G."/>
            <person name="Phillippy A.M."/>
            <person name="Ponting C.P."/>
            <person name="Pop M."/>
            <person name="Porcelli D."/>
            <person name="Powell J.R."/>
            <person name="Prohaska S."/>
            <person name="Pruitt K."/>
            <person name="Puig M."/>
            <person name="Quesneville H."/>
            <person name="Ram K.R."/>
            <person name="Rand D."/>
            <person name="Rasmussen M.D."/>
            <person name="Reed L.K."/>
            <person name="Reenan R."/>
            <person name="Reily A."/>
            <person name="Remington K.A."/>
            <person name="Rieger T.T."/>
            <person name="Ritchie M.G."/>
            <person name="Robin C."/>
            <person name="Rogers Y.H."/>
            <person name="Rohde C."/>
            <person name="Rozas J."/>
            <person name="Rubenfield M.J."/>
            <person name="Ruiz A."/>
            <person name="Russo S."/>
            <person name="Salzberg S.L."/>
            <person name="Sanchez-Gracia A."/>
            <person name="Saranga D.J."/>
            <person name="Sato H."/>
            <person name="Schaeffer S.W."/>
            <person name="Schatz M.C."/>
            <person name="Schlenke T."/>
            <person name="Schwartz R."/>
            <person name="Segarra C."/>
            <person name="Singh R.S."/>
            <person name="Sirot L."/>
            <person name="Sirota M."/>
            <person name="Sisneros N.B."/>
            <person name="Smith C.D."/>
            <person name="Smith T.F."/>
            <person name="Spieth J."/>
            <person name="Stage D.E."/>
            <person name="Stark A."/>
            <person name="Stephan W."/>
            <person name="Strausberg R.L."/>
            <person name="Strempel S."/>
            <person name="Sturgill D."/>
            <person name="Sutton G."/>
            <person name="Sutton G.G."/>
            <person name="Tao W."/>
            <person name="Teichmann S."/>
            <person name="Tobari Y.N."/>
            <person name="Tomimura Y."/>
            <person name="Tsolas J.M."/>
            <person name="Valente V.L."/>
            <person name="Venter E."/>
            <person name="Venter J.C."/>
            <person name="Vicario S."/>
            <person name="Vieira F.G."/>
            <person name="Vilella A.J."/>
            <person name="Villasante A."/>
            <person name="Walenz B."/>
            <person name="Wang J."/>
            <person name="Wasserman M."/>
            <person name="Watts T."/>
            <person name="Wilson D."/>
            <person name="Wilson R.K."/>
            <person name="Wing R.A."/>
            <person name="Wolfner M.F."/>
            <person name="Wong A."/>
            <person name="Wong G.K."/>
            <person name="Wu C.I."/>
            <person name="Wu G."/>
            <person name="Yamamoto D."/>
            <person name="Yang H.P."/>
            <person name="Yang S.P."/>
            <person name="Yorke J.A."/>
            <person name="Yoshida K."/>
            <person name="Zdobnov E."/>
            <person name="Zhang P."/>
            <person name="Zhang Y."/>
            <person name="Zimin A.V."/>
            <person name="Baldwin J."/>
            <person name="Abdouelleil A."/>
            <person name="Abdulkadir J."/>
            <person name="Abebe A."/>
            <person name="Abera B."/>
            <person name="Abreu J."/>
            <person name="Acer S.C."/>
            <person name="Aftuck L."/>
            <person name="Alexander A."/>
            <person name="An P."/>
            <person name="Anderson E."/>
            <person name="Anderson S."/>
            <person name="Arachi H."/>
            <person name="Azer M."/>
            <person name="Bachantsang P."/>
            <person name="Barry A."/>
            <person name="Bayul T."/>
            <person name="Berlin A."/>
            <person name="Bessette D."/>
            <person name="Bloom T."/>
            <person name="Blye J."/>
            <person name="Boguslavskiy L."/>
            <person name="Bonnet C."/>
            <person name="Boukhgalter B."/>
            <person name="Bourzgui I."/>
            <person name="Brown A."/>
            <person name="Cahill P."/>
            <person name="Channer S."/>
            <person name="Cheshatsang Y."/>
            <person name="Chuda L."/>
            <person name="Citroen M."/>
            <person name="Collymore A."/>
            <person name="Cooke P."/>
            <person name="Costello M."/>
            <person name="D'Aco K."/>
            <person name="Daza R."/>
            <person name="De Haan G."/>
            <person name="DeGray S."/>
            <person name="DeMaso C."/>
            <person name="Dhargay N."/>
            <person name="Dooley K."/>
            <person name="Dooley E."/>
            <person name="Doricent M."/>
            <person name="Dorje P."/>
            <person name="Dorjee K."/>
            <person name="Dupes A."/>
            <person name="Elong R."/>
            <person name="Falk J."/>
            <person name="Farina A."/>
            <person name="Faro S."/>
            <person name="Ferguson D."/>
            <person name="Fisher S."/>
            <person name="Foley C.D."/>
            <person name="Franke A."/>
            <person name="Friedrich D."/>
            <person name="Gadbois L."/>
            <person name="Gearin G."/>
            <person name="Gearin C.R."/>
            <person name="Giannoukos G."/>
            <person name="Goode T."/>
            <person name="Graham J."/>
            <person name="Grandbois E."/>
            <person name="Grewal S."/>
            <person name="Gyaltsen K."/>
            <person name="Hafez N."/>
            <person name="Hagos B."/>
            <person name="Hall J."/>
            <person name="Henson C."/>
            <person name="Hollinger A."/>
            <person name="Honan T."/>
            <person name="Huard M.D."/>
            <person name="Hughes L."/>
            <person name="Hurhula B."/>
            <person name="Husby M.E."/>
            <person name="Kamat A."/>
            <person name="Kanga B."/>
            <person name="Kashin S."/>
            <person name="Khazanovich D."/>
            <person name="Kisner P."/>
            <person name="Lance K."/>
            <person name="Lara M."/>
            <person name="Lee W."/>
            <person name="Lennon N."/>
            <person name="Letendre F."/>
            <person name="LeVine R."/>
            <person name="Lipovsky A."/>
            <person name="Liu X."/>
            <person name="Liu J."/>
            <person name="Liu S."/>
            <person name="Lokyitsang T."/>
            <person name="Lokyitsang Y."/>
            <person name="Lubonja R."/>
            <person name="Lui A."/>
            <person name="MacDonald P."/>
            <person name="Magnisalis V."/>
            <person name="Maru K."/>
            <person name="Matthews C."/>
            <person name="McCusker W."/>
            <person name="McDonough S."/>
            <person name="Mehta T."/>
            <person name="Meldrim J."/>
            <person name="Meneus L."/>
            <person name="Mihai O."/>
            <person name="Mihalev A."/>
            <person name="Mihova T."/>
            <person name="Mittelman R."/>
            <person name="Mlenga V."/>
            <person name="Montmayeur A."/>
            <person name="Mulrain L."/>
            <person name="Navidi A."/>
            <person name="Naylor J."/>
            <person name="Negash T."/>
            <person name="Nguyen T."/>
            <person name="Nguyen N."/>
            <person name="Nicol R."/>
            <person name="Norbu C."/>
            <person name="Norbu N."/>
            <person name="Novod N."/>
            <person name="O'Neill B."/>
            <person name="Osman S."/>
            <person name="Markiewicz E."/>
            <person name="Oyono O.L."/>
            <person name="Patti C."/>
            <person name="Phunkhang P."/>
            <person name="Pierre F."/>
            <person name="Priest M."/>
            <person name="Raghuraman S."/>
            <person name="Rege F."/>
            <person name="Reyes R."/>
            <person name="Rise C."/>
            <person name="Rogov P."/>
            <person name="Ross K."/>
            <person name="Ryan E."/>
            <person name="Settipalli S."/>
            <person name="Shea T."/>
            <person name="Sherpa N."/>
            <person name="Shi L."/>
            <person name="Shih D."/>
            <person name="Sparrow T."/>
            <person name="Spaulding J."/>
            <person name="Stalker J."/>
            <person name="Stange-Thomann N."/>
            <person name="Stavropoulos S."/>
            <person name="Stone C."/>
            <person name="Strader C."/>
            <person name="Tesfaye S."/>
            <person name="Thomson T."/>
            <person name="Thoulutsang Y."/>
            <person name="Thoulutsang D."/>
            <person name="Topham K."/>
            <person name="Topping I."/>
            <person name="Tsamla T."/>
            <person name="Vassiliev H."/>
            <person name="Vo A."/>
            <person name="Wangchuk T."/>
            <person name="Wangdi T."/>
            <person name="Weiand M."/>
            <person name="Wilkinson J."/>
            <person name="Wilson A."/>
            <person name="Yadav S."/>
            <person name="Young G."/>
            <person name="Yu Q."/>
            <person name="Zembek L."/>
            <person name="Zhong D."/>
            <person name="Zimmer A."/>
            <person name="Zwirko Z."/>
            <person name="Jaffe D.B."/>
            <person name="Alvarez P."/>
            <person name="Brockman W."/>
            <person name="Butler J."/>
            <person name="Chin C."/>
            <person name="Gnerre S."/>
            <person name="Grabherr M."/>
            <person name="Kleber M."/>
            <person name="Mauceli E."/>
            <person name="MacCallum I."/>
        </authorList>
    </citation>
    <scope>NUCLEOTIDE SEQUENCE [LARGE SCALE GENOMIC DNA]</scope>
    <source>
        <strain evidence="2">MSH-3 / Tucson 14011-0111.49</strain>
    </source>
</reference>
<dbReference type="HOGENOM" id="CLU_2280300_0_0_1"/>
<name>B4IR07_DROPE</name>
<organism evidence="2">
    <name type="scientific">Drosophila persimilis</name>
    <name type="common">Fruit fly</name>
    <dbReference type="NCBI Taxonomy" id="7234"/>
    <lineage>
        <taxon>Eukaryota</taxon>
        <taxon>Metazoa</taxon>
        <taxon>Ecdysozoa</taxon>
        <taxon>Arthropoda</taxon>
        <taxon>Hexapoda</taxon>
        <taxon>Insecta</taxon>
        <taxon>Pterygota</taxon>
        <taxon>Neoptera</taxon>
        <taxon>Endopterygota</taxon>
        <taxon>Diptera</taxon>
        <taxon>Brachycera</taxon>
        <taxon>Muscomorpha</taxon>
        <taxon>Ephydroidea</taxon>
        <taxon>Drosophilidae</taxon>
        <taxon>Drosophila</taxon>
        <taxon>Sophophora</taxon>
    </lineage>
</organism>
<sequence>MCKKRNDKLSHYLLHLPRKDCRLARWKYLDAPVLASLEDASKRTPQQLLAYAKNISILEDFTVPQTLPRRFIPPLSGQLRPILAYVGSAESRPGQLNLTLCV</sequence>
<protein>
    <submittedName>
        <fullName evidence="1">GL26484</fullName>
    </submittedName>
</protein>
<dbReference type="AlphaFoldDB" id="B4IR07"/>
<keyword evidence="2" id="KW-1185">Reference proteome</keyword>
<dbReference type="EMBL" id="CH690229">
    <property type="protein sequence ID" value="EDW27417.1"/>
    <property type="molecule type" value="Genomic_DNA"/>
</dbReference>
<dbReference type="Proteomes" id="UP000008744">
    <property type="component" value="Unassembled WGS sequence"/>
</dbReference>